<dbReference type="RefSeq" id="XP_069202323.1">
    <property type="nucleotide sequence ID" value="XM_069343771.1"/>
</dbReference>
<evidence type="ECO:0000256" key="3">
    <source>
        <dbReference type="ARBA" id="ARBA00022729"/>
    </source>
</evidence>
<keyword evidence="7" id="KW-1133">Transmembrane helix</keyword>
<comment type="subcellular location">
    <subcellularLocation>
        <location evidence="1 5">Cell membrane</location>
        <topology evidence="1 5">Lipid-anchor</topology>
        <topology evidence="1 5">GPI-anchor</topology>
    </subcellularLocation>
</comment>
<sequence length="449" mass="47247">MRSSIVLGFTALAASVTAIPTISAKGAKFFTSEGNQYFVKGIAYQLTPDDPLANAEQCKLDSALMKTLGANAIRVYHVDPTADHTSCMSTFADDGIYLFLDLDTFTSQIEQETPSWTESQFSAFQAVMDEFQQFDNTAGFFVGNEVLTTGNNSVAAPYVKAAARDMKAYRNSKGYREIPVGYSAADISSLRPNLQNYMACGANASEALDFFALNAYEWCGDSSYTVSGYSQLNANVTDYNIPIFFSETGCNTPKPRTFDDQAAIFGSDMSQYWSGAIIYEWIQEGNDYGLISYGPTVASTATANGVYDGYSRTGTPTPISPDFSNLSTQWATLTPTGIAMSAYTPSNSAPSCPAYTSAQWDVNGDVALPSLGQIYNAEVSSSITAGTAAASASPSASASGSGSAAAGTTGSATGTAASSTSTGMANPSKEIAGMSAGLVAVMIGFVWWL</sequence>
<keyword evidence="9" id="KW-1185">Reference proteome</keyword>
<name>A0ABR3PJ14_9PEZI</name>
<evidence type="ECO:0000256" key="7">
    <source>
        <dbReference type="SAM" id="Phobius"/>
    </source>
</evidence>
<dbReference type="Gene3D" id="3.20.20.80">
    <property type="entry name" value="Glycosidases"/>
    <property type="match status" value="1"/>
</dbReference>
<comment type="caution">
    <text evidence="8">The sequence shown here is derived from an EMBL/GenBank/DDBJ whole genome shotgun (WGS) entry which is preliminary data.</text>
</comment>
<keyword evidence="4" id="KW-0325">Glycoprotein</keyword>
<evidence type="ECO:0000256" key="2">
    <source>
        <dbReference type="ARBA" id="ARBA00007528"/>
    </source>
</evidence>
<feature type="region of interest" description="Disordered" evidence="6">
    <location>
        <begin position="399"/>
        <end position="424"/>
    </location>
</feature>
<dbReference type="EC" id="2.4.1.-" evidence="5"/>
<dbReference type="Proteomes" id="UP001562354">
    <property type="component" value="Unassembled WGS sequence"/>
</dbReference>
<evidence type="ECO:0000313" key="9">
    <source>
        <dbReference type="Proteomes" id="UP001562354"/>
    </source>
</evidence>
<keyword evidence="5" id="KW-0336">GPI-anchor</keyword>
<feature type="signal peptide" evidence="5">
    <location>
        <begin position="1"/>
        <end position="18"/>
    </location>
</feature>
<dbReference type="PANTHER" id="PTHR31468">
    <property type="entry name" value="1,3-BETA-GLUCANOSYLTRANSFERASE GAS1"/>
    <property type="match status" value="1"/>
</dbReference>
<comment type="function">
    <text evidence="5">Splits internally a 1,3-beta-glucan molecule and transfers the newly generated reducing end (the donor) to the non-reducing end of another 1,3-beta-glucan molecule (the acceptor) forming a 1,3-beta linkage, resulting in the elongation of 1,3-beta-glucan chains in the cell wall.</text>
</comment>
<gene>
    <name evidence="8" type="ORF">AAFC00_004176</name>
</gene>
<dbReference type="SUPFAM" id="SSF51445">
    <property type="entry name" value="(Trans)glycosidases"/>
    <property type="match status" value="1"/>
</dbReference>
<evidence type="ECO:0000256" key="6">
    <source>
        <dbReference type="SAM" id="MobiDB-lite"/>
    </source>
</evidence>
<keyword evidence="5 7" id="KW-0472">Membrane</keyword>
<dbReference type="InterPro" id="IPR004886">
    <property type="entry name" value="Glucanosyltransferase"/>
</dbReference>
<dbReference type="GeneID" id="95977876"/>
<dbReference type="InterPro" id="IPR017853">
    <property type="entry name" value="GH"/>
</dbReference>
<evidence type="ECO:0000256" key="4">
    <source>
        <dbReference type="ARBA" id="ARBA00023180"/>
    </source>
</evidence>
<dbReference type="Pfam" id="PF03198">
    <property type="entry name" value="Glyco_hydro_72"/>
    <property type="match status" value="1"/>
</dbReference>
<keyword evidence="5" id="KW-0808">Transferase</keyword>
<keyword evidence="7" id="KW-0812">Transmembrane</keyword>
<feature type="transmembrane region" description="Helical" evidence="7">
    <location>
        <begin position="431"/>
        <end position="448"/>
    </location>
</feature>
<keyword evidence="5" id="KW-0449">Lipoprotein</keyword>
<reference evidence="8 9" key="1">
    <citation type="submission" date="2024-07" db="EMBL/GenBank/DDBJ databases">
        <title>Draft sequence of the Neodothiora populina.</title>
        <authorList>
            <person name="Drown D.D."/>
            <person name="Schuette U.S."/>
            <person name="Buechlein A.B."/>
            <person name="Rusch D.R."/>
            <person name="Winton L.W."/>
            <person name="Adams G.A."/>
        </authorList>
    </citation>
    <scope>NUCLEOTIDE SEQUENCE [LARGE SCALE GENOMIC DNA]</scope>
    <source>
        <strain evidence="8 9">CPC 39397</strain>
    </source>
</reference>
<comment type="similarity">
    <text evidence="2 5">Belongs to the glycosyl hydrolase 72 family.</text>
</comment>
<feature type="chain" id="PRO_5044993304" description="1,3-beta-glucanosyltransferase" evidence="5">
    <location>
        <begin position="19"/>
        <end position="449"/>
    </location>
</feature>
<keyword evidence="3 5" id="KW-0732">Signal</keyword>
<protein>
    <recommendedName>
        <fullName evidence="5">1,3-beta-glucanosyltransferase</fullName>
        <ecNumber evidence="5">2.4.1.-</ecNumber>
    </recommendedName>
</protein>
<dbReference type="EMBL" id="JBFMKM010000005">
    <property type="protein sequence ID" value="KAL1306050.1"/>
    <property type="molecule type" value="Genomic_DNA"/>
</dbReference>
<evidence type="ECO:0000256" key="5">
    <source>
        <dbReference type="RuleBase" id="RU361209"/>
    </source>
</evidence>
<organism evidence="8 9">
    <name type="scientific">Neodothiora populina</name>
    <dbReference type="NCBI Taxonomy" id="2781224"/>
    <lineage>
        <taxon>Eukaryota</taxon>
        <taxon>Fungi</taxon>
        <taxon>Dikarya</taxon>
        <taxon>Ascomycota</taxon>
        <taxon>Pezizomycotina</taxon>
        <taxon>Dothideomycetes</taxon>
        <taxon>Dothideomycetidae</taxon>
        <taxon>Dothideales</taxon>
        <taxon>Dothioraceae</taxon>
        <taxon>Neodothiora</taxon>
    </lineage>
</organism>
<dbReference type="PANTHER" id="PTHR31468:SF8">
    <property type="entry name" value="1,3-BETA-GLUCANOSYLTRANSFERASE GAS2"/>
    <property type="match status" value="1"/>
</dbReference>
<accession>A0ABR3PJ14</accession>
<evidence type="ECO:0000256" key="1">
    <source>
        <dbReference type="ARBA" id="ARBA00004609"/>
    </source>
</evidence>
<evidence type="ECO:0000313" key="8">
    <source>
        <dbReference type="EMBL" id="KAL1306050.1"/>
    </source>
</evidence>
<proteinExistence type="inferred from homology"/>